<feature type="transmembrane region" description="Helical" evidence="1">
    <location>
        <begin position="49"/>
        <end position="73"/>
    </location>
</feature>
<keyword evidence="3" id="KW-1185">Reference proteome</keyword>
<evidence type="ECO:0008006" key="4">
    <source>
        <dbReference type="Google" id="ProtNLM"/>
    </source>
</evidence>
<dbReference type="EMBL" id="NIQC01000024">
    <property type="protein sequence ID" value="OWZ83217.1"/>
    <property type="molecule type" value="Genomic_DNA"/>
</dbReference>
<dbReference type="InterPro" id="IPR036280">
    <property type="entry name" value="Multihaem_cyt_sf"/>
</dbReference>
<evidence type="ECO:0000256" key="1">
    <source>
        <dbReference type="SAM" id="Phobius"/>
    </source>
</evidence>
<gene>
    <name evidence="2" type="ORF">CDO51_09815</name>
</gene>
<reference evidence="2 3" key="1">
    <citation type="submission" date="2017-06" db="EMBL/GenBank/DDBJ databases">
        <title>Draft Genome Sequence of Natranaerobius trueperi halophilic, alkalithermophilic bacteria from soda lakes.</title>
        <authorList>
            <person name="Zhao B."/>
        </authorList>
    </citation>
    <scope>NUCLEOTIDE SEQUENCE [LARGE SCALE GENOMIC DNA]</scope>
    <source>
        <strain evidence="2 3">DSM 18760</strain>
    </source>
</reference>
<protein>
    <recommendedName>
        <fullName evidence="4">C_GCAxxG_C_C family protein</fullName>
    </recommendedName>
</protein>
<dbReference type="SUPFAM" id="SSF48695">
    <property type="entry name" value="Multiheme cytochromes"/>
    <property type="match status" value="1"/>
</dbReference>
<sequence>MKQKAREKAEKHYREGDYLCSEAILYTINELLEEPLPKDVVKLASGFPIGFGGAGCSCGAVSGGIMALGLVFGRAEFKKDNEKIMKASKELHDWFVKENHSNCCRALIKDYQFGSQEHLDQCIYFTGIVAEKTVELIYKY</sequence>
<keyword evidence="1" id="KW-0472">Membrane</keyword>
<dbReference type="OrthoDB" id="190287at2"/>
<dbReference type="Proteomes" id="UP000214588">
    <property type="component" value="Unassembled WGS sequence"/>
</dbReference>
<evidence type="ECO:0000313" key="2">
    <source>
        <dbReference type="EMBL" id="OWZ83217.1"/>
    </source>
</evidence>
<dbReference type="NCBIfam" id="TIGR01909">
    <property type="entry name" value="C_GCAxxG_C_C"/>
    <property type="match status" value="1"/>
</dbReference>
<comment type="caution">
    <text evidence="2">The sequence shown here is derived from an EMBL/GenBank/DDBJ whole genome shotgun (WGS) entry which is preliminary data.</text>
</comment>
<dbReference type="RefSeq" id="WP_089024121.1">
    <property type="nucleotide sequence ID" value="NZ_NIQC01000024.1"/>
</dbReference>
<keyword evidence="1" id="KW-1133">Transmembrane helix</keyword>
<keyword evidence="1" id="KW-0812">Transmembrane</keyword>
<organism evidence="2 3">
    <name type="scientific">Natranaerobius trueperi</name>
    <dbReference type="NCBI Taxonomy" id="759412"/>
    <lineage>
        <taxon>Bacteria</taxon>
        <taxon>Bacillati</taxon>
        <taxon>Bacillota</taxon>
        <taxon>Clostridia</taxon>
        <taxon>Natranaerobiales</taxon>
        <taxon>Natranaerobiaceae</taxon>
        <taxon>Natranaerobius</taxon>
    </lineage>
</organism>
<dbReference type="InterPro" id="IPR010181">
    <property type="entry name" value="CGCAxxGCC_motif"/>
</dbReference>
<name>A0A226BYN0_9FIRM</name>
<proteinExistence type="predicted"/>
<evidence type="ECO:0000313" key="3">
    <source>
        <dbReference type="Proteomes" id="UP000214588"/>
    </source>
</evidence>
<dbReference type="Pfam" id="PF09719">
    <property type="entry name" value="C_GCAxxG_C_C"/>
    <property type="match status" value="1"/>
</dbReference>
<dbReference type="AlphaFoldDB" id="A0A226BYN0"/>
<accession>A0A226BYN0</accession>